<dbReference type="PROSITE" id="PS51257">
    <property type="entry name" value="PROKAR_LIPOPROTEIN"/>
    <property type="match status" value="1"/>
</dbReference>
<sequence>MTMRNMKFLTAVAASMTLAGCAAGSLGTSNTSMYSIHQPVVERTNFAIDLNSDGSGVSSAEQTRLGEWFDALRLGYGDRVSVDFGSSYANQSVTKAVSRVAAERGVLLDEVAPVTAGQVAPGMMRVIVTRSKASVPTCPDFTTDHDRNYNASNHSNHGCSVNSNLAAMIANPEDLVRGQENKRLDTNSGKRAVDTYRAKTGGN</sequence>
<proteinExistence type="predicted"/>
<evidence type="ECO:0000256" key="1">
    <source>
        <dbReference type="SAM" id="MobiDB-lite"/>
    </source>
</evidence>
<feature type="chain" id="PRO_5026135678" evidence="2">
    <location>
        <begin position="23"/>
        <end position="203"/>
    </location>
</feature>
<dbReference type="InterPro" id="IPR019027">
    <property type="entry name" value="Pilus_biogenesis_CpaD-related"/>
</dbReference>
<organism evidence="3 4">
    <name type="scientific">Sphingorhabdus profundilacus</name>
    <dbReference type="NCBI Taxonomy" id="2509718"/>
    <lineage>
        <taxon>Bacteria</taxon>
        <taxon>Pseudomonadati</taxon>
        <taxon>Pseudomonadota</taxon>
        <taxon>Alphaproteobacteria</taxon>
        <taxon>Sphingomonadales</taxon>
        <taxon>Sphingomonadaceae</taxon>
        <taxon>Sphingorhabdus</taxon>
    </lineage>
</organism>
<keyword evidence="4" id="KW-1185">Reference proteome</keyword>
<comment type="caution">
    <text evidence="3">The sequence shown here is derived from an EMBL/GenBank/DDBJ whole genome shotgun (WGS) entry which is preliminary data.</text>
</comment>
<gene>
    <name evidence="3" type="ORF">EUU23_06560</name>
</gene>
<accession>A0A6I4LZ74</accession>
<dbReference type="EMBL" id="SDWJ01000001">
    <property type="protein sequence ID" value="MVZ97366.1"/>
    <property type="molecule type" value="Genomic_DNA"/>
</dbReference>
<evidence type="ECO:0000313" key="4">
    <source>
        <dbReference type="Proteomes" id="UP000471147"/>
    </source>
</evidence>
<evidence type="ECO:0000256" key="2">
    <source>
        <dbReference type="SAM" id="SignalP"/>
    </source>
</evidence>
<feature type="signal peptide" evidence="2">
    <location>
        <begin position="1"/>
        <end position="22"/>
    </location>
</feature>
<dbReference type="Proteomes" id="UP000471147">
    <property type="component" value="Unassembled WGS sequence"/>
</dbReference>
<protein>
    <submittedName>
        <fullName evidence="3">Pilus assembly protein CpaD</fullName>
    </submittedName>
</protein>
<reference evidence="3 4" key="1">
    <citation type="submission" date="2019-01" db="EMBL/GenBank/DDBJ databases">
        <title>Sphingorhabdus lacus sp.nov., isolated from an oligotrophic freshwater lake.</title>
        <authorList>
            <person name="Park M."/>
        </authorList>
    </citation>
    <scope>NUCLEOTIDE SEQUENCE [LARGE SCALE GENOMIC DNA]</scope>
    <source>
        <strain evidence="3 4">IMCC26285</strain>
    </source>
</reference>
<keyword evidence="2" id="KW-0732">Signal</keyword>
<dbReference type="Pfam" id="PF09476">
    <property type="entry name" value="Pilus_CpaD"/>
    <property type="match status" value="1"/>
</dbReference>
<dbReference type="AlphaFoldDB" id="A0A6I4LZ74"/>
<evidence type="ECO:0000313" key="3">
    <source>
        <dbReference type="EMBL" id="MVZ97366.1"/>
    </source>
</evidence>
<name>A0A6I4LZ74_9SPHN</name>
<feature type="region of interest" description="Disordered" evidence="1">
    <location>
        <begin position="180"/>
        <end position="203"/>
    </location>
</feature>